<sequence>MLELVSETTTASAMLDDIATVIEEIRESYCRGCLRCTGDRADAWPAGDRRSDPRESIAIPFYLSPSSEDGQPTQAPVIAVTRDLSSRGIGFQCDEPIKGDFFIAEFDSPEAHTARLLLEIRWRQKKSPHHYVAGAHILRVLPDQV</sequence>
<dbReference type="EMBL" id="FOQD01000005">
    <property type="protein sequence ID" value="SFI05833.1"/>
    <property type="molecule type" value="Genomic_DNA"/>
</dbReference>
<gene>
    <name evidence="2" type="ORF">SAMN05421753_10571</name>
</gene>
<dbReference type="AlphaFoldDB" id="A0A1I3F3T8"/>
<accession>A0A1I3F3T8</accession>
<name>A0A1I3F3T8_9PLAN</name>
<keyword evidence="3" id="KW-1185">Reference proteome</keyword>
<protein>
    <submittedName>
        <fullName evidence="2">PilZ domain-containing protein</fullName>
    </submittedName>
</protein>
<dbReference type="InterPro" id="IPR009875">
    <property type="entry name" value="PilZ_domain"/>
</dbReference>
<organism evidence="2 3">
    <name type="scientific">Planctomicrobium piriforme</name>
    <dbReference type="NCBI Taxonomy" id="1576369"/>
    <lineage>
        <taxon>Bacteria</taxon>
        <taxon>Pseudomonadati</taxon>
        <taxon>Planctomycetota</taxon>
        <taxon>Planctomycetia</taxon>
        <taxon>Planctomycetales</taxon>
        <taxon>Planctomycetaceae</taxon>
        <taxon>Planctomicrobium</taxon>
    </lineage>
</organism>
<evidence type="ECO:0000313" key="3">
    <source>
        <dbReference type="Proteomes" id="UP000199518"/>
    </source>
</evidence>
<feature type="domain" description="PilZ" evidence="1">
    <location>
        <begin position="48"/>
        <end position="130"/>
    </location>
</feature>
<dbReference type="Pfam" id="PF07238">
    <property type="entry name" value="PilZ"/>
    <property type="match status" value="1"/>
</dbReference>
<evidence type="ECO:0000313" key="2">
    <source>
        <dbReference type="EMBL" id="SFI05833.1"/>
    </source>
</evidence>
<dbReference type="Proteomes" id="UP000199518">
    <property type="component" value="Unassembled WGS sequence"/>
</dbReference>
<evidence type="ECO:0000259" key="1">
    <source>
        <dbReference type="Pfam" id="PF07238"/>
    </source>
</evidence>
<proteinExistence type="predicted"/>
<dbReference type="GO" id="GO:0035438">
    <property type="term" value="F:cyclic-di-GMP binding"/>
    <property type="evidence" value="ECO:0007669"/>
    <property type="project" value="InterPro"/>
</dbReference>
<reference evidence="3" key="1">
    <citation type="submission" date="2016-10" db="EMBL/GenBank/DDBJ databases">
        <authorList>
            <person name="Varghese N."/>
            <person name="Submissions S."/>
        </authorList>
    </citation>
    <scope>NUCLEOTIDE SEQUENCE [LARGE SCALE GENOMIC DNA]</scope>
    <source>
        <strain evidence="3">DSM 26348</strain>
    </source>
</reference>